<dbReference type="AlphaFoldDB" id="M2R271"/>
<sequence length="185" mass="20864">MTWVLGWPLEIDWAVKYAKKRNLCKEGTEDIEQLYHAAGFDITRRLGVPPEDVPVLACWDNYDLKAVYALYVDKKARSADKARMRLSKMPPKRVAFKLGCMLGVDEAPKWYEYDGGRPYGSDYSDSDSSEDEDSTSTESEPDSPTSDHHDQMADSVAERAHDADATPRTSKLEIPELVDKAVQTE</sequence>
<name>M2R271_CERS8</name>
<evidence type="ECO:0000313" key="2">
    <source>
        <dbReference type="EMBL" id="EMD38630.1"/>
    </source>
</evidence>
<dbReference type="OrthoDB" id="2801531at2759"/>
<accession>M2R271</accession>
<reference evidence="2 3" key="1">
    <citation type="journal article" date="2012" name="Proc. Natl. Acad. Sci. U.S.A.">
        <title>Comparative genomics of Ceriporiopsis subvermispora and Phanerochaete chrysosporium provide insight into selective ligninolysis.</title>
        <authorList>
            <person name="Fernandez-Fueyo E."/>
            <person name="Ruiz-Duenas F.J."/>
            <person name="Ferreira P."/>
            <person name="Floudas D."/>
            <person name="Hibbett D.S."/>
            <person name="Canessa P."/>
            <person name="Larrondo L.F."/>
            <person name="James T.Y."/>
            <person name="Seelenfreund D."/>
            <person name="Lobos S."/>
            <person name="Polanco R."/>
            <person name="Tello M."/>
            <person name="Honda Y."/>
            <person name="Watanabe T."/>
            <person name="Watanabe T."/>
            <person name="Ryu J.S."/>
            <person name="Kubicek C.P."/>
            <person name="Schmoll M."/>
            <person name="Gaskell J."/>
            <person name="Hammel K.E."/>
            <person name="St John F.J."/>
            <person name="Vanden Wymelenberg A."/>
            <person name="Sabat G."/>
            <person name="Splinter BonDurant S."/>
            <person name="Syed K."/>
            <person name="Yadav J.S."/>
            <person name="Doddapaneni H."/>
            <person name="Subramanian V."/>
            <person name="Lavin J.L."/>
            <person name="Oguiza J.A."/>
            <person name="Perez G."/>
            <person name="Pisabarro A.G."/>
            <person name="Ramirez L."/>
            <person name="Santoyo F."/>
            <person name="Master E."/>
            <person name="Coutinho P.M."/>
            <person name="Henrissat B."/>
            <person name="Lombard V."/>
            <person name="Magnuson J.K."/>
            <person name="Kuees U."/>
            <person name="Hori C."/>
            <person name="Igarashi K."/>
            <person name="Samejima M."/>
            <person name="Held B.W."/>
            <person name="Barry K.W."/>
            <person name="LaButti K.M."/>
            <person name="Lapidus A."/>
            <person name="Lindquist E.A."/>
            <person name="Lucas S.M."/>
            <person name="Riley R."/>
            <person name="Salamov A.A."/>
            <person name="Hoffmeister D."/>
            <person name="Schwenk D."/>
            <person name="Hadar Y."/>
            <person name="Yarden O."/>
            <person name="de Vries R.P."/>
            <person name="Wiebenga A."/>
            <person name="Stenlid J."/>
            <person name="Eastwood D."/>
            <person name="Grigoriev I.V."/>
            <person name="Berka R.M."/>
            <person name="Blanchette R.A."/>
            <person name="Kersten P."/>
            <person name="Martinez A.T."/>
            <person name="Vicuna R."/>
            <person name="Cullen D."/>
        </authorList>
    </citation>
    <scope>NUCLEOTIDE SEQUENCE [LARGE SCALE GENOMIC DNA]</scope>
    <source>
        <strain evidence="2 3">B</strain>
    </source>
</reference>
<feature type="region of interest" description="Disordered" evidence="1">
    <location>
        <begin position="115"/>
        <end position="185"/>
    </location>
</feature>
<evidence type="ECO:0000313" key="3">
    <source>
        <dbReference type="Proteomes" id="UP000016930"/>
    </source>
</evidence>
<organism evidence="2 3">
    <name type="scientific">Ceriporiopsis subvermispora (strain B)</name>
    <name type="common">White-rot fungus</name>
    <name type="synonym">Gelatoporia subvermispora</name>
    <dbReference type="NCBI Taxonomy" id="914234"/>
    <lineage>
        <taxon>Eukaryota</taxon>
        <taxon>Fungi</taxon>
        <taxon>Dikarya</taxon>
        <taxon>Basidiomycota</taxon>
        <taxon>Agaricomycotina</taxon>
        <taxon>Agaricomycetes</taxon>
        <taxon>Polyporales</taxon>
        <taxon>Gelatoporiaceae</taxon>
        <taxon>Gelatoporia</taxon>
    </lineage>
</organism>
<dbReference type="Proteomes" id="UP000016930">
    <property type="component" value="Unassembled WGS sequence"/>
</dbReference>
<evidence type="ECO:0000256" key="1">
    <source>
        <dbReference type="SAM" id="MobiDB-lite"/>
    </source>
</evidence>
<proteinExistence type="predicted"/>
<dbReference type="EMBL" id="KB445795">
    <property type="protein sequence ID" value="EMD38630.1"/>
    <property type="molecule type" value="Genomic_DNA"/>
</dbReference>
<dbReference type="HOGENOM" id="CLU_1343088_0_0_1"/>
<gene>
    <name evidence="2" type="ORF">CERSUDRAFT_113803</name>
</gene>
<protein>
    <submittedName>
        <fullName evidence="2">Uncharacterized protein</fullName>
    </submittedName>
</protein>
<feature type="compositionally biased region" description="Basic and acidic residues" evidence="1">
    <location>
        <begin position="145"/>
        <end position="179"/>
    </location>
</feature>
<feature type="compositionally biased region" description="Acidic residues" evidence="1">
    <location>
        <begin position="124"/>
        <end position="141"/>
    </location>
</feature>
<keyword evidence="3" id="KW-1185">Reference proteome</keyword>